<dbReference type="Gramene" id="ONK65517">
    <property type="protein sequence ID" value="ONK65517"/>
    <property type="gene ID" value="A4U43_C07F37920"/>
</dbReference>
<gene>
    <name evidence="1" type="ORF">A4U43_C07F37920</name>
</gene>
<sequence>MFGFFMKPGVEDHCVVRSFGAFGLSRGFTDEVTHLIGSLMACLNQAKCCTPMWRLGTSNGAFCLLYIAAPPVTRHPVVVVKLSFPLCDATSRNQGDLLEADEQWRSQPRGGRKREDFAVEMLMRKRYAPLSQDSAISDGANDLRWLLSDAQ</sequence>
<protein>
    <submittedName>
        <fullName evidence="1">Uncharacterized protein</fullName>
    </submittedName>
</protein>
<name>A0A5P1EK14_ASPOF</name>
<dbReference type="Proteomes" id="UP000243459">
    <property type="component" value="Chromosome 7"/>
</dbReference>
<evidence type="ECO:0000313" key="2">
    <source>
        <dbReference type="Proteomes" id="UP000243459"/>
    </source>
</evidence>
<dbReference type="AlphaFoldDB" id="A0A5P1EK14"/>
<reference evidence="2" key="1">
    <citation type="journal article" date="2017" name="Nat. Commun.">
        <title>The asparagus genome sheds light on the origin and evolution of a young Y chromosome.</title>
        <authorList>
            <person name="Harkess A."/>
            <person name="Zhou J."/>
            <person name="Xu C."/>
            <person name="Bowers J.E."/>
            <person name="Van der Hulst R."/>
            <person name="Ayyampalayam S."/>
            <person name="Mercati F."/>
            <person name="Riccardi P."/>
            <person name="McKain M.R."/>
            <person name="Kakrana A."/>
            <person name="Tang H."/>
            <person name="Ray J."/>
            <person name="Groenendijk J."/>
            <person name="Arikit S."/>
            <person name="Mathioni S.M."/>
            <person name="Nakano M."/>
            <person name="Shan H."/>
            <person name="Telgmann-Rauber A."/>
            <person name="Kanno A."/>
            <person name="Yue Z."/>
            <person name="Chen H."/>
            <person name="Li W."/>
            <person name="Chen Y."/>
            <person name="Xu X."/>
            <person name="Zhang Y."/>
            <person name="Luo S."/>
            <person name="Chen H."/>
            <person name="Gao J."/>
            <person name="Mao Z."/>
            <person name="Pires J.C."/>
            <person name="Luo M."/>
            <person name="Kudrna D."/>
            <person name="Wing R.A."/>
            <person name="Meyers B.C."/>
            <person name="Yi K."/>
            <person name="Kong H."/>
            <person name="Lavrijsen P."/>
            <person name="Sunseri F."/>
            <person name="Falavigna A."/>
            <person name="Ye Y."/>
            <person name="Leebens-Mack J.H."/>
            <person name="Chen G."/>
        </authorList>
    </citation>
    <scope>NUCLEOTIDE SEQUENCE [LARGE SCALE GENOMIC DNA]</scope>
    <source>
        <strain evidence="2">cv. DH0086</strain>
    </source>
</reference>
<dbReference type="OrthoDB" id="1718857at2759"/>
<accession>A0A5P1EK14</accession>
<dbReference type="EMBL" id="CM007387">
    <property type="protein sequence ID" value="ONK65517.1"/>
    <property type="molecule type" value="Genomic_DNA"/>
</dbReference>
<keyword evidence="2" id="KW-1185">Reference proteome</keyword>
<organism evidence="1 2">
    <name type="scientific">Asparagus officinalis</name>
    <name type="common">Garden asparagus</name>
    <dbReference type="NCBI Taxonomy" id="4686"/>
    <lineage>
        <taxon>Eukaryota</taxon>
        <taxon>Viridiplantae</taxon>
        <taxon>Streptophyta</taxon>
        <taxon>Embryophyta</taxon>
        <taxon>Tracheophyta</taxon>
        <taxon>Spermatophyta</taxon>
        <taxon>Magnoliopsida</taxon>
        <taxon>Liliopsida</taxon>
        <taxon>Asparagales</taxon>
        <taxon>Asparagaceae</taxon>
        <taxon>Asparagoideae</taxon>
        <taxon>Asparagus</taxon>
    </lineage>
</organism>
<proteinExistence type="predicted"/>
<evidence type="ECO:0000313" key="1">
    <source>
        <dbReference type="EMBL" id="ONK65517.1"/>
    </source>
</evidence>